<evidence type="ECO:0000313" key="2">
    <source>
        <dbReference type="EMBL" id="KAK2961724.1"/>
    </source>
</evidence>
<gene>
    <name evidence="2" type="ORF">BLNAU_3161</name>
</gene>
<name>A0ABQ9YD95_9EUKA</name>
<evidence type="ECO:0000256" key="1">
    <source>
        <dbReference type="SAM" id="MobiDB-lite"/>
    </source>
</evidence>
<reference evidence="2 3" key="1">
    <citation type="journal article" date="2022" name="bioRxiv">
        <title>Genomics of Preaxostyla Flagellates Illuminates Evolutionary Transitions and the Path Towards Mitochondrial Loss.</title>
        <authorList>
            <person name="Novak L.V.F."/>
            <person name="Treitli S.C."/>
            <person name="Pyrih J."/>
            <person name="Halakuc P."/>
            <person name="Pipaliya S.V."/>
            <person name="Vacek V."/>
            <person name="Brzon O."/>
            <person name="Soukal P."/>
            <person name="Eme L."/>
            <person name="Dacks J.B."/>
            <person name="Karnkowska A."/>
            <person name="Elias M."/>
            <person name="Hampl V."/>
        </authorList>
    </citation>
    <scope>NUCLEOTIDE SEQUENCE [LARGE SCALE GENOMIC DNA]</scope>
    <source>
        <strain evidence="2">NAU3</strain>
        <tissue evidence="2">Gut</tissue>
    </source>
</reference>
<accession>A0ABQ9YD95</accession>
<sequence length="141" mass="15876">MLVFSKNKAMADTDTTLIKQSILANTQSPITTFEHAGTSIASSTTRRAQRRELQNRHSHTRRAGGVSDGRMDSDRTSAICRDGGSRSREGRRHDESPARPFIPSEVFQSQLRHRHQTRAQVTMSTSHTTDVLWSVLSHFDE</sequence>
<dbReference type="Proteomes" id="UP001281761">
    <property type="component" value="Unassembled WGS sequence"/>
</dbReference>
<proteinExistence type="predicted"/>
<evidence type="ECO:0000313" key="3">
    <source>
        <dbReference type="Proteomes" id="UP001281761"/>
    </source>
</evidence>
<feature type="region of interest" description="Disordered" evidence="1">
    <location>
        <begin position="34"/>
        <end position="102"/>
    </location>
</feature>
<feature type="compositionally biased region" description="Basic and acidic residues" evidence="1">
    <location>
        <begin position="83"/>
        <end position="97"/>
    </location>
</feature>
<dbReference type="EMBL" id="JARBJD010000014">
    <property type="protein sequence ID" value="KAK2961724.1"/>
    <property type="molecule type" value="Genomic_DNA"/>
</dbReference>
<comment type="caution">
    <text evidence="2">The sequence shown here is derived from an EMBL/GenBank/DDBJ whole genome shotgun (WGS) entry which is preliminary data.</text>
</comment>
<protein>
    <submittedName>
        <fullName evidence="2">Uncharacterized protein</fullName>
    </submittedName>
</protein>
<organism evidence="2 3">
    <name type="scientific">Blattamonas nauphoetae</name>
    <dbReference type="NCBI Taxonomy" id="2049346"/>
    <lineage>
        <taxon>Eukaryota</taxon>
        <taxon>Metamonada</taxon>
        <taxon>Preaxostyla</taxon>
        <taxon>Oxymonadida</taxon>
        <taxon>Blattamonas</taxon>
    </lineage>
</organism>
<keyword evidence="3" id="KW-1185">Reference proteome</keyword>